<dbReference type="InterPro" id="IPR039428">
    <property type="entry name" value="NUOK/Mnh_C1-like"/>
</dbReference>
<keyword evidence="8" id="KW-1185">Reference proteome</keyword>
<proteinExistence type="predicted"/>
<evidence type="ECO:0000256" key="5">
    <source>
        <dbReference type="ARBA" id="ARBA00023136"/>
    </source>
</evidence>
<keyword evidence="4 6" id="KW-1133">Transmembrane helix</keyword>
<reference evidence="7 8" key="1">
    <citation type="submission" date="2014-07" db="EMBL/GenBank/DDBJ databases">
        <title>Methanogenic archaea and the global carbon cycle.</title>
        <authorList>
            <person name="Henriksen J.R."/>
            <person name="Luke J."/>
            <person name="Reinhart S."/>
            <person name="Benedict M.N."/>
            <person name="Youngblut N.D."/>
            <person name="Metcalf M.E."/>
            <person name="Whitaker R.J."/>
            <person name="Metcalf W.W."/>
        </authorList>
    </citation>
    <scope>NUCLEOTIDE SEQUENCE [LARGE SCALE GENOMIC DNA]</scope>
    <source>
        <strain evidence="7 8">T4/M</strain>
    </source>
</reference>
<dbReference type="GO" id="GO:0005886">
    <property type="term" value="C:plasma membrane"/>
    <property type="evidence" value="ECO:0007669"/>
    <property type="project" value="UniProtKB-SubCell"/>
</dbReference>
<protein>
    <submittedName>
        <fullName evidence="7">Na(+) H(+) antiporter subunit C</fullName>
    </submittedName>
</protein>
<dbReference type="Pfam" id="PF00420">
    <property type="entry name" value="Oxidored_q2"/>
    <property type="match status" value="1"/>
</dbReference>
<dbReference type="NCBIfam" id="NF009304">
    <property type="entry name" value="PRK12661.1"/>
    <property type="match status" value="1"/>
</dbReference>
<evidence type="ECO:0000256" key="3">
    <source>
        <dbReference type="ARBA" id="ARBA00022692"/>
    </source>
</evidence>
<evidence type="ECO:0000256" key="6">
    <source>
        <dbReference type="SAM" id="Phobius"/>
    </source>
</evidence>
<dbReference type="PANTHER" id="PTHR34583">
    <property type="entry name" value="ANTIPORTER SUBUNIT MNHC2-RELATED"/>
    <property type="match status" value="1"/>
</dbReference>
<dbReference type="AlphaFoldDB" id="A0A0E3P941"/>
<dbReference type="OrthoDB" id="18006at2157"/>
<evidence type="ECO:0000313" key="8">
    <source>
        <dbReference type="Proteomes" id="UP000033111"/>
    </source>
</evidence>
<keyword evidence="2" id="KW-1003">Cell membrane</keyword>
<dbReference type="EMBL" id="CP009506">
    <property type="protein sequence ID" value="AKB30533.1"/>
    <property type="molecule type" value="Genomic_DNA"/>
</dbReference>
<evidence type="ECO:0000256" key="4">
    <source>
        <dbReference type="ARBA" id="ARBA00022989"/>
    </source>
</evidence>
<comment type="subcellular location">
    <subcellularLocation>
        <location evidence="1">Cell membrane</location>
        <topology evidence="1">Multi-pass membrane protein</topology>
    </subcellularLocation>
</comment>
<evidence type="ECO:0000256" key="1">
    <source>
        <dbReference type="ARBA" id="ARBA00004651"/>
    </source>
</evidence>
<dbReference type="RefSeq" id="WP_048174249.1">
    <property type="nucleotide sequence ID" value="NZ_CP009506.1"/>
</dbReference>
<sequence length="141" mass="15617">MNNFFLELTIALLFGIGTFLVLRRDMMKVIIGFGIISHAINLYIVGSGVFTDGTLVPILEHEQAVEGLKQGLIYNDNLTQGIIGPITTNPYTEFVDPLVQALVLTAIVIGLATTAFVLTLCYRVNEEYGTVDVQELRRLRE</sequence>
<dbReference type="KEGG" id="msw:MSSIT_3814"/>
<keyword evidence="3 6" id="KW-0812">Transmembrane</keyword>
<keyword evidence="5 6" id="KW-0472">Membrane</keyword>
<feature type="transmembrane region" description="Helical" evidence="6">
    <location>
        <begin position="98"/>
        <end position="122"/>
    </location>
</feature>
<gene>
    <name evidence="7" type="ORF">MSSIT_3814</name>
</gene>
<feature type="transmembrane region" description="Helical" evidence="6">
    <location>
        <begin position="6"/>
        <end position="22"/>
    </location>
</feature>
<feature type="transmembrane region" description="Helical" evidence="6">
    <location>
        <begin position="29"/>
        <end position="50"/>
    </location>
</feature>
<dbReference type="GeneID" id="24862769"/>
<dbReference type="PANTHER" id="PTHR34583:SF2">
    <property type="entry name" value="ANTIPORTER SUBUNIT MNHC2-RELATED"/>
    <property type="match status" value="1"/>
</dbReference>
<evidence type="ECO:0000313" key="7">
    <source>
        <dbReference type="EMBL" id="AKB30533.1"/>
    </source>
</evidence>
<dbReference type="HOGENOM" id="CLU_082058_3_1_2"/>
<name>A0A0E3P941_9EURY</name>
<organism evidence="7 8">
    <name type="scientific">Methanosarcina siciliae T4/M</name>
    <dbReference type="NCBI Taxonomy" id="1434120"/>
    <lineage>
        <taxon>Archaea</taxon>
        <taxon>Methanobacteriati</taxon>
        <taxon>Methanobacteriota</taxon>
        <taxon>Stenosarchaea group</taxon>
        <taxon>Methanomicrobia</taxon>
        <taxon>Methanosarcinales</taxon>
        <taxon>Methanosarcinaceae</taxon>
        <taxon>Methanosarcina</taxon>
    </lineage>
</organism>
<dbReference type="Gene3D" id="1.10.287.3510">
    <property type="match status" value="1"/>
</dbReference>
<accession>A0A0E3P941</accession>
<dbReference type="Proteomes" id="UP000033111">
    <property type="component" value="Chromosome"/>
</dbReference>
<dbReference type="PATRIC" id="fig|1434120.4.peg.4946"/>
<dbReference type="InterPro" id="IPR050601">
    <property type="entry name" value="CPA3_antiporter_subunitC"/>
</dbReference>
<evidence type="ECO:0000256" key="2">
    <source>
        <dbReference type="ARBA" id="ARBA00022475"/>
    </source>
</evidence>